<accession>A0AAV2Z4U5</accession>
<feature type="region of interest" description="Disordered" evidence="1">
    <location>
        <begin position="172"/>
        <end position="195"/>
    </location>
</feature>
<dbReference type="SUPFAM" id="SSF51206">
    <property type="entry name" value="cAMP-binding domain-like"/>
    <property type="match status" value="1"/>
</dbReference>
<dbReference type="InterPro" id="IPR018490">
    <property type="entry name" value="cNMP-bd_dom_sf"/>
</dbReference>
<feature type="domain" description="Cyclic nucleotide-binding" evidence="2">
    <location>
        <begin position="1"/>
        <end position="96"/>
    </location>
</feature>
<dbReference type="GO" id="GO:0030552">
    <property type="term" value="F:cAMP binding"/>
    <property type="evidence" value="ECO:0007669"/>
    <property type="project" value="TreeGrafter"/>
</dbReference>
<dbReference type="Pfam" id="PF00027">
    <property type="entry name" value="cNMP_binding"/>
    <property type="match status" value="1"/>
</dbReference>
<dbReference type="GO" id="GO:0004862">
    <property type="term" value="F:cAMP-dependent protein kinase inhibitor activity"/>
    <property type="evidence" value="ECO:0007669"/>
    <property type="project" value="TreeGrafter"/>
</dbReference>
<dbReference type="CDD" id="cd00038">
    <property type="entry name" value="CAP_ED"/>
    <property type="match status" value="1"/>
</dbReference>
<dbReference type="PROSITE" id="PS50042">
    <property type="entry name" value="CNMP_BINDING_3"/>
    <property type="match status" value="1"/>
</dbReference>
<reference evidence="3" key="2">
    <citation type="journal article" date="2023" name="Microbiol Resour">
        <title>Decontamination and Annotation of the Draft Genome Sequence of the Oomycete Lagenidium giganteum ARSEF 373.</title>
        <authorList>
            <person name="Morgan W.R."/>
            <person name="Tartar A."/>
        </authorList>
    </citation>
    <scope>NUCLEOTIDE SEQUENCE</scope>
    <source>
        <strain evidence="3">ARSEF 373</strain>
    </source>
</reference>
<organism evidence="3 4">
    <name type="scientific">Lagenidium giganteum</name>
    <dbReference type="NCBI Taxonomy" id="4803"/>
    <lineage>
        <taxon>Eukaryota</taxon>
        <taxon>Sar</taxon>
        <taxon>Stramenopiles</taxon>
        <taxon>Oomycota</taxon>
        <taxon>Peronosporomycetes</taxon>
        <taxon>Pythiales</taxon>
        <taxon>Pythiaceae</taxon>
    </lineage>
</organism>
<evidence type="ECO:0000313" key="3">
    <source>
        <dbReference type="EMBL" id="DBA00715.1"/>
    </source>
</evidence>
<dbReference type="Proteomes" id="UP001146120">
    <property type="component" value="Unassembled WGS sequence"/>
</dbReference>
<gene>
    <name evidence="3" type="ORF">N0F65_001186</name>
</gene>
<dbReference type="GO" id="GO:0034236">
    <property type="term" value="F:protein kinase A catalytic subunit binding"/>
    <property type="evidence" value="ECO:0007669"/>
    <property type="project" value="TreeGrafter"/>
</dbReference>
<dbReference type="InterPro" id="IPR000595">
    <property type="entry name" value="cNMP-bd_dom"/>
</dbReference>
<dbReference type="PROSITE" id="PS00888">
    <property type="entry name" value="CNMP_BINDING_1"/>
    <property type="match status" value="1"/>
</dbReference>
<proteinExistence type="predicted"/>
<dbReference type="PANTHER" id="PTHR11635:SF166">
    <property type="entry name" value="CYCLIC NUCLEOTIDE-BINDING DOMAIN-CONTAINING PROTEIN"/>
    <property type="match status" value="1"/>
</dbReference>
<name>A0AAV2Z4U5_9STRA</name>
<comment type="caution">
    <text evidence="3">The sequence shown here is derived from an EMBL/GenBank/DDBJ whole genome shotgun (WGS) entry which is preliminary data.</text>
</comment>
<evidence type="ECO:0000259" key="2">
    <source>
        <dbReference type="PROSITE" id="PS50042"/>
    </source>
</evidence>
<dbReference type="EMBL" id="DAKRPA010000059">
    <property type="protein sequence ID" value="DBA00715.1"/>
    <property type="molecule type" value="Genomic_DNA"/>
</dbReference>
<dbReference type="GO" id="GO:0005829">
    <property type="term" value="C:cytosol"/>
    <property type="evidence" value="ECO:0007669"/>
    <property type="project" value="TreeGrafter"/>
</dbReference>
<dbReference type="Gene3D" id="2.60.120.10">
    <property type="entry name" value="Jelly Rolls"/>
    <property type="match status" value="1"/>
</dbReference>
<dbReference type="InterPro" id="IPR014710">
    <property type="entry name" value="RmlC-like_jellyroll"/>
</dbReference>
<dbReference type="PANTHER" id="PTHR11635">
    <property type="entry name" value="CAMP-DEPENDENT PROTEIN KINASE REGULATORY CHAIN"/>
    <property type="match status" value="1"/>
</dbReference>
<protein>
    <recommendedName>
        <fullName evidence="2">Cyclic nucleotide-binding domain-containing protein</fullName>
    </recommendedName>
</protein>
<dbReference type="GO" id="GO:0005952">
    <property type="term" value="C:cAMP-dependent protein kinase complex"/>
    <property type="evidence" value="ECO:0007669"/>
    <property type="project" value="InterPro"/>
</dbReference>
<evidence type="ECO:0000313" key="4">
    <source>
        <dbReference type="Proteomes" id="UP001146120"/>
    </source>
</evidence>
<dbReference type="AlphaFoldDB" id="A0AAV2Z4U5"/>
<dbReference type="InterPro" id="IPR050503">
    <property type="entry name" value="cAMP-dep_PK_reg_su-like"/>
</dbReference>
<sequence length="296" mass="34103">MERLRYSYNDVIVREGESAGSFYFVKHGECRVIKKYRGLKHTKQSCYVEIYTVGSRHYFGAYEIIQGEQNAIFSVLITSPSAILYRVDRVDFRQTILKDSVSEHFMRMECSELKARINEESVKQDLDVDVRWNQYKRQIVRDILSKHDREHQNVLTASCRPTSPRHLRLLVQTTPQSARRPDPPQTPKSPRARIQSSRAVTPTMIMPARTRMSFIRHLDGEEAPQPNKKWQEWARQRAQDIIGSSSAIQINEAEEVPPESSIQWGKSAKIMGGMQTEDDKITSAIVALFHNRGGIV</sequence>
<keyword evidence="4" id="KW-1185">Reference proteome</keyword>
<evidence type="ECO:0000256" key="1">
    <source>
        <dbReference type="SAM" id="MobiDB-lite"/>
    </source>
</evidence>
<dbReference type="InterPro" id="IPR018488">
    <property type="entry name" value="cNMP-bd_CS"/>
</dbReference>
<reference evidence="3" key="1">
    <citation type="submission" date="2022-11" db="EMBL/GenBank/DDBJ databases">
        <authorList>
            <person name="Morgan W.R."/>
            <person name="Tartar A."/>
        </authorList>
    </citation>
    <scope>NUCLEOTIDE SEQUENCE</scope>
    <source>
        <strain evidence="3">ARSEF 373</strain>
    </source>
</reference>